<evidence type="ECO:0000313" key="4">
    <source>
        <dbReference type="Proteomes" id="UP001433268"/>
    </source>
</evidence>
<accession>A0ABR1V515</accession>
<feature type="region of interest" description="Disordered" evidence="1">
    <location>
        <begin position="309"/>
        <end position="351"/>
    </location>
</feature>
<dbReference type="EMBL" id="JAQQWN010000009">
    <property type="protein sequence ID" value="KAK8066287.1"/>
    <property type="molecule type" value="Genomic_DNA"/>
</dbReference>
<dbReference type="GeneID" id="92050408"/>
<dbReference type="SMART" id="SM00950">
    <property type="entry name" value="Piwi"/>
    <property type="match status" value="1"/>
</dbReference>
<name>A0ABR1V515_9PEZI</name>
<dbReference type="InterPro" id="IPR003165">
    <property type="entry name" value="Piwi"/>
</dbReference>
<protein>
    <recommendedName>
        <fullName evidence="2">Piwi domain-containing protein</fullName>
    </recommendedName>
</protein>
<dbReference type="InterPro" id="IPR012337">
    <property type="entry name" value="RNaseH-like_sf"/>
</dbReference>
<dbReference type="Pfam" id="PF02171">
    <property type="entry name" value="Piwi"/>
    <property type="match status" value="1"/>
</dbReference>
<dbReference type="Gene3D" id="2.170.260.10">
    <property type="entry name" value="paz domain"/>
    <property type="match status" value="1"/>
</dbReference>
<organism evidence="3 4">
    <name type="scientific">Apiospora hydei</name>
    <dbReference type="NCBI Taxonomy" id="1337664"/>
    <lineage>
        <taxon>Eukaryota</taxon>
        <taxon>Fungi</taxon>
        <taxon>Dikarya</taxon>
        <taxon>Ascomycota</taxon>
        <taxon>Pezizomycotina</taxon>
        <taxon>Sordariomycetes</taxon>
        <taxon>Xylariomycetidae</taxon>
        <taxon>Amphisphaeriales</taxon>
        <taxon>Apiosporaceae</taxon>
        <taxon>Apiospora</taxon>
    </lineage>
</organism>
<feature type="compositionally biased region" description="Basic and acidic residues" evidence="1">
    <location>
        <begin position="248"/>
        <end position="261"/>
    </location>
</feature>
<dbReference type="Proteomes" id="UP001433268">
    <property type="component" value="Unassembled WGS sequence"/>
</dbReference>
<dbReference type="SUPFAM" id="SSF101690">
    <property type="entry name" value="PAZ domain"/>
    <property type="match status" value="1"/>
</dbReference>
<dbReference type="InterPro" id="IPR036397">
    <property type="entry name" value="RNaseH_sf"/>
</dbReference>
<proteinExistence type="predicted"/>
<dbReference type="InterPro" id="IPR003100">
    <property type="entry name" value="PAZ_dom"/>
</dbReference>
<feature type="region of interest" description="Disordered" evidence="1">
    <location>
        <begin position="467"/>
        <end position="486"/>
    </location>
</feature>
<evidence type="ECO:0000259" key="2">
    <source>
        <dbReference type="PROSITE" id="PS50822"/>
    </source>
</evidence>
<keyword evidence="4" id="KW-1185">Reference proteome</keyword>
<dbReference type="RefSeq" id="XP_066663040.1">
    <property type="nucleotide sequence ID" value="XM_066817348.1"/>
</dbReference>
<sequence length="599" mass="67537">MSKRLRDWYEMNQKDPYITVYDYYDKQFDKQINVNFPLIDIGTAQKPIFAPAELCRIKPGQLAASNMDSATSSAMIKFACKLPNYNKSSIEVASRQVLQLDNNNTLRNFGLEVATGLQHVTGRLLRPPTVRYKGDGPGKGAPEQVGGGGWYRSSKGYGGGKVVKSSEKSIEWMFIHFHAEDPTEAVIKTLTDAMDQFATHLKGKMGLNMNATPQAHIRVFGRSENELIRMLRMKLEKPQIPMSKPINAKKDPKKTKEQAARDWERELTVWDGLGLKLNLKAGGVNHELTGQHVPSLIKNGKTMFVGYDVTHPTNFDRDDKKTSESQDPQGQIEKGAANKTENAKPEKRLPPSQIALVASVDEHLGQWPVVTWTNTGRKEVLGEELYKHFSSRLELYYRQNKGTLPESVVIYRDGVSEGQFEQVTGIELPQIRSACKDICKTYEKKEPIAVTLVVAVKRHQTRFYPIDNKSNKSADKNGNPKPGTIVDNTVTVKSHWDFYLQPHVAIQGTARPAHYTVLHDEIFVVKYKAKAADQLDYAFGRATKAVSLCTPAYYADMACTRAREHMWELYDGEPGTQFNEDEVTGRSVHDNLKDTMYYI</sequence>
<dbReference type="Pfam" id="PF16488">
    <property type="entry name" value="ArgoL2"/>
    <property type="match status" value="1"/>
</dbReference>
<feature type="compositionally biased region" description="Basic and acidic residues" evidence="1">
    <location>
        <begin position="314"/>
        <end position="324"/>
    </location>
</feature>
<evidence type="ECO:0000313" key="3">
    <source>
        <dbReference type="EMBL" id="KAK8066287.1"/>
    </source>
</evidence>
<comment type="caution">
    <text evidence="3">The sequence shown here is derived from an EMBL/GenBank/DDBJ whole genome shotgun (WGS) entry which is preliminary data.</text>
</comment>
<dbReference type="PROSITE" id="PS50822">
    <property type="entry name" value="PIWI"/>
    <property type="match status" value="1"/>
</dbReference>
<feature type="domain" description="Piwi" evidence="2">
    <location>
        <begin position="272"/>
        <end position="567"/>
    </location>
</feature>
<dbReference type="SUPFAM" id="SSF53098">
    <property type="entry name" value="Ribonuclease H-like"/>
    <property type="match status" value="1"/>
</dbReference>
<dbReference type="Pfam" id="PF02170">
    <property type="entry name" value="PAZ"/>
    <property type="match status" value="1"/>
</dbReference>
<dbReference type="InterPro" id="IPR032472">
    <property type="entry name" value="ArgoL2"/>
</dbReference>
<evidence type="ECO:0000256" key="1">
    <source>
        <dbReference type="SAM" id="MobiDB-lite"/>
    </source>
</evidence>
<dbReference type="CDD" id="cd02846">
    <property type="entry name" value="PAZ_argonaute_like"/>
    <property type="match status" value="1"/>
</dbReference>
<dbReference type="PANTHER" id="PTHR22891">
    <property type="entry name" value="EUKARYOTIC TRANSLATION INITIATION FACTOR 2C"/>
    <property type="match status" value="1"/>
</dbReference>
<reference evidence="3 4" key="1">
    <citation type="submission" date="2023-01" db="EMBL/GenBank/DDBJ databases">
        <title>Analysis of 21 Apiospora genomes using comparative genomics revels a genus with tremendous synthesis potential of carbohydrate active enzymes and secondary metabolites.</title>
        <authorList>
            <person name="Sorensen T."/>
        </authorList>
    </citation>
    <scope>NUCLEOTIDE SEQUENCE [LARGE SCALE GENOMIC DNA]</scope>
    <source>
        <strain evidence="3 4">CBS 114990</strain>
    </source>
</reference>
<dbReference type="InterPro" id="IPR036085">
    <property type="entry name" value="PAZ_dom_sf"/>
</dbReference>
<gene>
    <name evidence="3" type="ORF">PG997_013034</name>
</gene>
<dbReference type="Gene3D" id="3.30.420.10">
    <property type="entry name" value="Ribonuclease H-like superfamily/Ribonuclease H"/>
    <property type="match status" value="1"/>
</dbReference>
<feature type="region of interest" description="Disordered" evidence="1">
    <location>
        <begin position="242"/>
        <end position="261"/>
    </location>
</feature>